<feature type="domain" description="DUF3857" evidence="3">
    <location>
        <begin position="52"/>
        <end position="202"/>
    </location>
</feature>
<dbReference type="Gene3D" id="2.60.120.1130">
    <property type="match status" value="1"/>
</dbReference>
<keyword evidence="5" id="KW-1185">Reference proteome</keyword>
<gene>
    <name evidence="4" type="ORF">NCTC11179_03441</name>
</gene>
<proteinExistence type="predicted"/>
<evidence type="ECO:0000256" key="1">
    <source>
        <dbReference type="SAM" id="SignalP"/>
    </source>
</evidence>
<reference evidence="4 5" key="1">
    <citation type="submission" date="2018-06" db="EMBL/GenBank/DDBJ databases">
        <authorList>
            <consortium name="Pathogen Informatics"/>
            <person name="Doyle S."/>
        </authorList>
    </citation>
    <scope>NUCLEOTIDE SEQUENCE [LARGE SCALE GENOMIC DNA]</scope>
    <source>
        <strain evidence="4 5">NCTC11179</strain>
    </source>
</reference>
<dbReference type="InterPro" id="IPR038765">
    <property type="entry name" value="Papain-like_cys_pep_sf"/>
</dbReference>
<name>A0A378U460_MYROD</name>
<dbReference type="InterPro" id="IPR024618">
    <property type="entry name" value="DUF3857"/>
</dbReference>
<dbReference type="Proteomes" id="UP000255024">
    <property type="component" value="Unassembled WGS sequence"/>
</dbReference>
<sequence>MRLFLWLLLMPSCLFAQKNIPVNEIPEKLKQHAFSVINEELVAVKVLSYDRFTVNTKKTITVLNEKGLGDLNFDEYYTSKSRKIKNIRVSMYDDGGNLQRTFKKSDFKDYSLNQGVSISDSRLLSLDFKPSKYPVIFVFESEVESKNTAFLPKWYPIQTYGQSVLVSKFSIEVPATLKLNSKIYNEGFYPIEEKRETTAVQYTLQNFPALLDESLSPNFQRFIPKGIFSLDQVNLEQVAGSFSNWEELGNWYYANLVKGTETLSPATKAKVQELVKGVDDPIEKAKILYAYMQSKTRYISIQLGIGGWQPMHAKEVDALGYGDCKGLTNYLRAMLKEVGVETYPVLLYGSSTPIDIESESVCLQGNHMILALPVENGYQWIECTSQKAPFGFIGGFTDNRNVLVVKEKGSELVQTKKYSYAESLQKSNTVLTLDQEGNALVDIKIESSGVQFDNRFFTYSLDSKEKEKLYKRLFSDFKNIQFSTLNVALDSENTLYKEFFTFKTDKYAQKLGNRLVLALGNWNTVSSTLTNARNRVTPFYLKTDWQDLDQVEIIIPEGYILDVVPEDIEIKSKFGDYIVQFNYENNQLKYQRSLHNIGGIYTKEEYGAYKEFREKVNQADQLKIVLKQQK</sequence>
<dbReference type="Pfam" id="PF12969">
    <property type="entry name" value="DUF3857"/>
    <property type="match status" value="1"/>
</dbReference>
<evidence type="ECO:0008006" key="6">
    <source>
        <dbReference type="Google" id="ProtNLM"/>
    </source>
</evidence>
<feature type="signal peptide" evidence="1">
    <location>
        <begin position="1"/>
        <end position="16"/>
    </location>
</feature>
<dbReference type="InterPro" id="IPR002931">
    <property type="entry name" value="Transglutaminase-like"/>
</dbReference>
<dbReference type="AlphaFoldDB" id="A0A378U460"/>
<protein>
    <recommendedName>
        <fullName evidence="6">DUF3857 domain-containing protein</fullName>
    </recommendedName>
</protein>
<feature type="chain" id="PRO_5016756205" description="DUF3857 domain-containing protein" evidence="1">
    <location>
        <begin position="17"/>
        <end position="630"/>
    </location>
</feature>
<dbReference type="Pfam" id="PF01841">
    <property type="entry name" value="Transglut_core"/>
    <property type="match status" value="1"/>
</dbReference>
<dbReference type="RefSeq" id="WP_115092523.1">
    <property type="nucleotide sequence ID" value="NZ_CP068107.1"/>
</dbReference>
<dbReference type="Gene3D" id="2.60.40.3140">
    <property type="match status" value="1"/>
</dbReference>
<keyword evidence="1" id="KW-0732">Signal</keyword>
<evidence type="ECO:0000259" key="2">
    <source>
        <dbReference type="Pfam" id="PF01841"/>
    </source>
</evidence>
<feature type="domain" description="Transglutaminase-like" evidence="2">
    <location>
        <begin position="270"/>
        <end position="381"/>
    </location>
</feature>
<dbReference type="SUPFAM" id="SSF54001">
    <property type="entry name" value="Cysteine proteinases"/>
    <property type="match status" value="1"/>
</dbReference>
<evidence type="ECO:0000313" key="4">
    <source>
        <dbReference type="EMBL" id="STZ69916.1"/>
    </source>
</evidence>
<dbReference type="EMBL" id="UGQL01000002">
    <property type="protein sequence ID" value="STZ69916.1"/>
    <property type="molecule type" value="Genomic_DNA"/>
</dbReference>
<dbReference type="Gene3D" id="3.10.620.30">
    <property type="match status" value="1"/>
</dbReference>
<organism evidence="4 5">
    <name type="scientific">Myroides odoratus</name>
    <name type="common">Flavobacterium odoratum</name>
    <dbReference type="NCBI Taxonomy" id="256"/>
    <lineage>
        <taxon>Bacteria</taxon>
        <taxon>Pseudomonadati</taxon>
        <taxon>Bacteroidota</taxon>
        <taxon>Flavobacteriia</taxon>
        <taxon>Flavobacteriales</taxon>
        <taxon>Flavobacteriaceae</taxon>
        <taxon>Myroides</taxon>
    </lineage>
</organism>
<evidence type="ECO:0000313" key="5">
    <source>
        <dbReference type="Proteomes" id="UP000255024"/>
    </source>
</evidence>
<accession>A0A378U460</accession>
<evidence type="ECO:0000259" key="3">
    <source>
        <dbReference type="Pfam" id="PF12969"/>
    </source>
</evidence>